<dbReference type="GO" id="GO:0005576">
    <property type="term" value="C:extracellular region"/>
    <property type="evidence" value="ECO:0007669"/>
    <property type="project" value="UniProtKB-SubCell"/>
</dbReference>
<dbReference type="InterPro" id="IPR016179">
    <property type="entry name" value="Insulin-like"/>
</dbReference>
<comment type="caution">
    <text evidence="10">The sequence shown here is derived from an EMBL/GenBank/DDBJ whole genome shotgun (WGS) entry which is preliminary data.</text>
</comment>
<gene>
    <name evidence="10" type="ORF">J4Q44_G00179330</name>
</gene>
<dbReference type="SUPFAM" id="SSF56994">
    <property type="entry name" value="Insulin-like"/>
    <property type="match status" value="1"/>
</dbReference>
<dbReference type="Proteomes" id="UP001356427">
    <property type="component" value="Unassembled WGS sequence"/>
</dbReference>
<comment type="similarity">
    <text evidence="2">Belongs to the insulin family.</text>
</comment>
<evidence type="ECO:0000256" key="6">
    <source>
        <dbReference type="ARBA" id="ARBA00022702"/>
    </source>
</evidence>
<evidence type="ECO:0000256" key="4">
    <source>
        <dbReference type="ARBA" id="ARBA00022525"/>
    </source>
</evidence>
<evidence type="ECO:0000256" key="8">
    <source>
        <dbReference type="ARBA" id="ARBA00023157"/>
    </source>
</evidence>
<name>A0AAN8LLV1_9TELE</name>
<dbReference type="InterPro" id="IPR022353">
    <property type="entry name" value="Insulin_CS"/>
</dbReference>
<dbReference type="GO" id="GO:0005179">
    <property type="term" value="F:hormone activity"/>
    <property type="evidence" value="ECO:0007669"/>
    <property type="project" value="UniProtKB-KW"/>
</dbReference>
<dbReference type="CDD" id="cd04365">
    <property type="entry name" value="IlGF_relaxin_like"/>
    <property type="match status" value="1"/>
</dbReference>
<accession>A0AAN8LLV1</accession>
<evidence type="ECO:0000256" key="3">
    <source>
        <dbReference type="ARBA" id="ARBA00011207"/>
    </source>
</evidence>
<evidence type="ECO:0000313" key="10">
    <source>
        <dbReference type="EMBL" id="KAK6312269.1"/>
    </source>
</evidence>
<dbReference type="GO" id="GO:0001664">
    <property type="term" value="F:G protein-coupled receptor binding"/>
    <property type="evidence" value="ECO:0007669"/>
    <property type="project" value="TreeGrafter"/>
</dbReference>
<organism evidence="10 11">
    <name type="scientific">Coregonus suidteri</name>
    <dbReference type="NCBI Taxonomy" id="861788"/>
    <lineage>
        <taxon>Eukaryota</taxon>
        <taxon>Metazoa</taxon>
        <taxon>Chordata</taxon>
        <taxon>Craniata</taxon>
        <taxon>Vertebrata</taxon>
        <taxon>Euteleostomi</taxon>
        <taxon>Actinopterygii</taxon>
        <taxon>Neopterygii</taxon>
        <taxon>Teleostei</taxon>
        <taxon>Protacanthopterygii</taxon>
        <taxon>Salmoniformes</taxon>
        <taxon>Salmonidae</taxon>
        <taxon>Coregoninae</taxon>
        <taxon>Coregonus</taxon>
    </lineage>
</organism>
<keyword evidence="7" id="KW-0732">Signal</keyword>
<dbReference type="InterPro" id="IPR051777">
    <property type="entry name" value="Insulin-like_neuro_ligands"/>
</dbReference>
<dbReference type="AlphaFoldDB" id="A0AAN8LLV1"/>
<evidence type="ECO:0000256" key="5">
    <source>
        <dbReference type="ARBA" id="ARBA00022685"/>
    </source>
</evidence>
<evidence type="ECO:0000256" key="7">
    <source>
        <dbReference type="ARBA" id="ARBA00022729"/>
    </source>
</evidence>
<dbReference type="InterPro" id="IPR036438">
    <property type="entry name" value="Insulin-like_sf"/>
</dbReference>
<dbReference type="PANTHER" id="PTHR20968:SF0">
    <property type="entry name" value="RELAXIN-3"/>
    <property type="match status" value="1"/>
</dbReference>
<feature type="domain" description="Insulin-like" evidence="9">
    <location>
        <begin position="103"/>
        <end position="218"/>
    </location>
</feature>
<evidence type="ECO:0000313" key="11">
    <source>
        <dbReference type="Proteomes" id="UP001356427"/>
    </source>
</evidence>
<keyword evidence="11" id="KW-1185">Reference proteome</keyword>
<comment type="subunit">
    <text evidence="3">Heterodimer of a B chain and an A chain linked by two disulfide bonds.</text>
</comment>
<reference evidence="10 11" key="1">
    <citation type="submission" date="2021-04" db="EMBL/GenBank/DDBJ databases">
        <authorList>
            <person name="De Guttry C."/>
            <person name="Zahm M."/>
            <person name="Klopp C."/>
            <person name="Cabau C."/>
            <person name="Louis A."/>
            <person name="Berthelot C."/>
            <person name="Parey E."/>
            <person name="Roest Crollius H."/>
            <person name="Montfort J."/>
            <person name="Robinson-Rechavi M."/>
            <person name="Bucao C."/>
            <person name="Bouchez O."/>
            <person name="Gislard M."/>
            <person name="Lluch J."/>
            <person name="Milhes M."/>
            <person name="Lampietro C."/>
            <person name="Lopez Roques C."/>
            <person name="Donnadieu C."/>
            <person name="Braasch I."/>
            <person name="Desvignes T."/>
            <person name="Postlethwait J."/>
            <person name="Bobe J."/>
            <person name="Wedekind C."/>
            <person name="Guiguen Y."/>
        </authorList>
    </citation>
    <scope>NUCLEOTIDE SEQUENCE [LARGE SCALE GENOMIC DNA]</scope>
    <source>
        <strain evidence="10">Cs_M1</strain>
        <tissue evidence="10">Blood</tissue>
    </source>
</reference>
<dbReference type="PANTHER" id="PTHR20968">
    <property type="entry name" value="ILGF DOMAIN-CONTAINING PROTEIN"/>
    <property type="match status" value="1"/>
</dbReference>
<sequence>MTVLGWRVCVCVQVPRLPRRAEDPFINQYQVTGEVTQHLPPQRDREKHLLQTAQSAIEESILSPPLLLTCSFTSWDMMWKALVLAVCLLVAGVQGMERPTYGVKLCGREFIRAVIFTCGGSRWRRSLGSAGDFPQDPFSSHDEDLSEGWNPDSQVPEGPFQQVQEGGVFISRPARSLISEEVLEALRMSDRKGRDVVVGLSNACCKWGCSKGEISSLC</sequence>
<keyword evidence="6" id="KW-0372">Hormone</keyword>
<comment type="subcellular location">
    <subcellularLocation>
        <location evidence="1">Secreted</location>
    </subcellularLocation>
</comment>
<dbReference type="SMART" id="SM00078">
    <property type="entry name" value="IlGF"/>
    <property type="match status" value="1"/>
</dbReference>
<proteinExistence type="inferred from homology"/>
<keyword evidence="4" id="KW-0964">Secreted</keyword>
<evidence type="ECO:0000259" key="9">
    <source>
        <dbReference type="SMART" id="SM00078"/>
    </source>
</evidence>
<evidence type="ECO:0000256" key="2">
    <source>
        <dbReference type="ARBA" id="ARBA00009034"/>
    </source>
</evidence>
<keyword evidence="8" id="KW-1015">Disulfide bond</keyword>
<keyword evidence="5" id="KW-0165">Cleavage on pair of basic residues</keyword>
<evidence type="ECO:0000256" key="1">
    <source>
        <dbReference type="ARBA" id="ARBA00004613"/>
    </source>
</evidence>
<dbReference type="EMBL" id="JAGTTL010000015">
    <property type="protein sequence ID" value="KAK6312269.1"/>
    <property type="molecule type" value="Genomic_DNA"/>
</dbReference>
<dbReference type="PROSITE" id="PS00262">
    <property type="entry name" value="INSULIN"/>
    <property type="match status" value="1"/>
</dbReference>
<protein>
    <recommendedName>
        <fullName evidence="9">Insulin-like domain-containing protein</fullName>
    </recommendedName>
</protein>